<sequence length="57" mass="6765">MKFCIGAEISTGFLYLRFGELLDMLLYSCPMTTLEYSWWWGQRVNDNILVPNQEITR</sequence>
<evidence type="ECO:0000313" key="2">
    <source>
        <dbReference type="Proteomes" id="UP000593576"/>
    </source>
</evidence>
<keyword evidence="2" id="KW-1185">Reference proteome</keyword>
<protein>
    <submittedName>
        <fullName evidence="1">Uncharacterized protein</fullName>
    </submittedName>
</protein>
<organism evidence="1 2">
    <name type="scientific">Gossypium schwendimanii</name>
    <name type="common">Cotton</name>
    <dbReference type="NCBI Taxonomy" id="34291"/>
    <lineage>
        <taxon>Eukaryota</taxon>
        <taxon>Viridiplantae</taxon>
        <taxon>Streptophyta</taxon>
        <taxon>Embryophyta</taxon>
        <taxon>Tracheophyta</taxon>
        <taxon>Spermatophyta</taxon>
        <taxon>Magnoliopsida</taxon>
        <taxon>eudicotyledons</taxon>
        <taxon>Gunneridae</taxon>
        <taxon>Pentapetalae</taxon>
        <taxon>rosids</taxon>
        <taxon>malvids</taxon>
        <taxon>Malvales</taxon>
        <taxon>Malvaceae</taxon>
        <taxon>Malvoideae</taxon>
        <taxon>Gossypium</taxon>
    </lineage>
</organism>
<gene>
    <name evidence="1" type="ORF">Goshw_008260</name>
</gene>
<evidence type="ECO:0000313" key="1">
    <source>
        <dbReference type="EMBL" id="MBA0878434.1"/>
    </source>
</evidence>
<dbReference type="Proteomes" id="UP000593576">
    <property type="component" value="Unassembled WGS sequence"/>
</dbReference>
<accession>A0A7J9N5H5</accession>
<reference evidence="1 2" key="1">
    <citation type="journal article" date="2019" name="Genome Biol. Evol.">
        <title>Insights into the evolution of the New World diploid cottons (Gossypium, subgenus Houzingenia) based on genome sequencing.</title>
        <authorList>
            <person name="Grover C.E."/>
            <person name="Arick M.A. 2nd"/>
            <person name="Thrash A."/>
            <person name="Conover J.L."/>
            <person name="Sanders W.S."/>
            <person name="Peterson D.G."/>
            <person name="Frelichowski J.E."/>
            <person name="Scheffler J.A."/>
            <person name="Scheffler B.E."/>
            <person name="Wendel J.F."/>
        </authorList>
    </citation>
    <scope>NUCLEOTIDE SEQUENCE [LARGE SCALE GENOMIC DNA]</scope>
    <source>
        <strain evidence="1">1</strain>
        <tissue evidence="1">Leaf</tissue>
    </source>
</reference>
<dbReference type="AlphaFoldDB" id="A0A7J9N5H5"/>
<comment type="caution">
    <text evidence="1">The sequence shown here is derived from an EMBL/GenBank/DDBJ whole genome shotgun (WGS) entry which is preliminary data.</text>
</comment>
<name>A0A7J9N5H5_GOSSC</name>
<dbReference type="EMBL" id="JABFAF010271632">
    <property type="protein sequence ID" value="MBA0878434.1"/>
    <property type="molecule type" value="Genomic_DNA"/>
</dbReference>
<proteinExistence type="predicted"/>